<dbReference type="InterPro" id="IPR008984">
    <property type="entry name" value="SMAD_FHA_dom_sf"/>
</dbReference>
<evidence type="ECO:0000256" key="5">
    <source>
        <dbReference type="ARBA" id="ARBA00022840"/>
    </source>
</evidence>
<feature type="region of interest" description="Disordered" evidence="6">
    <location>
        <begin position="599"/>
        <end position="631"/>
    </location>
</feature>
<dbReference type="InterPro" id="IPR041679">
    <property type="entry name" value="DNA2/NAM7-like_C"/>
</dbReference>
<keyword evidence="3" id="KW-0378">Hydrolase</keyword>
<feature type="compositionally biased region" description="Polar residues" evidence="6">
    <location>
        <begin position="491"/>
        <end position="502"/>
    </location>
</feature>
<feature type="region of interest" description="Disordered" evidence="6">
    <location>
        <begin position="491"/>
        <end position="518"/>
    </location>
</feature>
<evidence type="ECO:0000256" key="4">
    <source>
        <dbReference type="ARBA" id="ARBA00022806"/>
    </source>
</evidence>
<organism evidence="8">
    <name type="scientific">Menopon gallinae</name>
    <name type="common">poultry shaft louse</name>
    <dbReference type="NCBI Taxonomy" id="328185"/>
    <lineage>
        <taxon>Eukaryota</taxon>
        <taxon>Metazoa</taxon>
        <taxon>Ecdysozoa</taxon>
        <taxon>Arthropoda</taxon>
        <taxon>Hexapoda</taxon>
        <taxon>Insecta</taxon>
        <taxon>Pterygota</taxon>
        <taxon>Neoptera</taxon>
        <taxon>Paraneoptera</taxon>
        <taxon>Psocodea</taxon>
        <taxon>Troctomorpha</taxon>
        <taxon>Phthiraptera</taxon>
        <taxon>Amblycera</taxon>
        <taxon>Menoponidae</taxon>
        <taxon>Menopon</taxon>
    </lineage>
</organism>
<feature type="region of interest" description="Disordered" evidence="6">
    <location>
        <begin position="657"/>
        <end position="696"/>
    </location>
</feature>
<sequence length="1566" mass="177595">MGVQLRRLGPNTQTKALPLTENEDYTWIAGRGSYCDIITRSKYASRKHFSLIYKGKNFYICDHGSANGTFVNDERIQPHQEYPINLGSIISVGVLTAYQNESDCVVYVFEVCKEKSKSNEVEDPVPQNCNLESNKKVATKENEMVCNSNMGQEPDCRNIIIKTEPGCSNILENSPNVIDCDKGSEINKIKTEKIDITYTNSNSPNLPSVNLQNGNLDIFHEGLIKPVEFSENKVNIKCKTLEGFDGHSSKNSEVNHEDEEMKLPEAGGLADDEAMCAFEPSTRVDEENRSNFQQPYSVTEELIEISDSDDDLTRVQNIKREIDDLNFTKRENDSDEDIIFVENVVNSKDRDETDVPRTRIKRENDDDDFTETDMKWVGKLFKTKEECDSFIQSQRESNEDICEEDDEKWMELITNCADEIGQILLTEGERVKMDQHRIDRPRVVEDDLLNLRVEDQIEPLPSFGGKIDLNNDQSTVIGLLTYLPGNDNSSSLVPTVCQSSSSRKGKRPNFISDEKEAREKPKKIKLVDPFADDDIANLLEPLKKKSKLDGHVKKKEGRSPRKSGKTKGFRKTETVRALLKEISKNKRKKIGFGLPSAEKEKIKDQRKLKLRELSMREASKQEKKDTAPKTMPPLKVKITRKNRSEFLCEGLQGIKEESGDNNISSKQADKADQKFPSPQSCSEPKELKNRSRNSMQQKIDLVGNSVPETNRLLNENILPNEPPLDQCAYENVKVIVHQEKTKKLKSCLKKIGYTFMKTNKPIVSKKSVRFEGNHSIRYYQTENRISRKTSSLPQYSSEPATPVQGVMKQFRSVLHSVCSWNTLWLEESKKAQIGVLPPPFHSDKLKNIQKKFANHGDYVKSFIPLLLLELWHVVSEKWKTVTTTCRFPAACLSYEEPFEGSNLGLIKCESLVQSKNDFSSMIKEGDLVLFTFHNKTAVQQNDGDSQTDSKKSGYRFFGFVDKKIVEIISPQEDKDASGGKTSDFDISKILKMDILAKSRPVFRDNLENTVQITIVSNITPQLIHCQAVCKLQQSPLCPVILSPNRPDMTLSPPLKKERIIFKGPLDKSQEELILRLLSSCISRDNNLLLIQGGPGTGKTHIIVALILQLLSTKQWKGPTRPKILYCSHSNLVVDELALKLRNYRKTLSSDSRYKLVRYGNINSINPSVRDISCHQLAMQNEHSSNVMKKVKVLDDKIKLLAEELEIFGNCQQSEVEQKSAKLHEYVKNREIIRHSRPVVTLGQKPSKSAEENILENADVICATCISCSSSRMITSFQKIRSKSADQKIICIVDEAMQCRESETIVPLGLGVTHLILVGDAQQLRPTVRNETAQSLGINQSLFWRILSIFDKAKTTSPVFTLKTQYRMNRLISFIPNKIFYQNYLIDGCQQETESKLEECLMLMDLVSNSDTDNECEARIHRLAENVCREIINIFGSPGNCSIGIITCLLDQAKSLRSKLAQKFDESIMTNIDVNSIENSQGREYDIVLFLFDANMQCGFRANVAMTRARLSLMILTSSRPSYKNNKLLSKLVEETTARHAFFYVSPDVDGQFLKMIISKTSDKKSL</sequence>
<keyword evidence="5" id="KW-0067">ATP-binding</keyword>
<dbReference type="GO" id="GO:0016787">
    <property type="term" value="F:hydrolase activity"/>
    <property type="evidence" value="ECO:0007669"/>
    <property type="project" value="UniProtKB-KW"/>
</dbReference>
<evidence type="ECO:0000259" key="7">
    <source>
        <dbReference type="PROSITE" id="PS50006"/>
    </source>
</evidence>
<comment type="caution">
    <text evidence="8">The sequence shown here is derived from an EMBL/GenBank/DDBJ whole genome shotgun (WGS) entry which is preliminary data.</text>
</comment>
<dbReference type="InterPro" id="IPR047187">
    <property type="entry name" value="SF1_C_Upf1"/>
</dbReference>
<proteinExistence type="inferred from homology"/>
<reference evidence="8" key="1">
    <citation type="journal article" date="2024" name="Gigascience">
        <title>Chromosome-level genome of the poultry shaft louse Menopon gallinae provides insight into the host-switching and adaptive evolution of parasitic lice.</title>
        <authorList>
            <person name="Xu Y."/>
            <person name="Ma L."/>
            <person name="Liu S."/>
            <person name="Liang Y."/>
            <person name="Liu Q."/>
            <person name="He Z."/>
            <person name="Tian L."/>
            <person name="Duan Y."/>
            <person name="Cai W."/>
            <person name="Li H."/>
            <person name="Song F."/>
        </authorList>
    </citation>
    <scope>NUCLEOTIDE SEQUENCE</scope>
    <source>
        <strain evidence="8">Cailab_2023a</strain>
    </source>
</reference>
<keyword evidence="4" id="KW-0347">Helicase</keyword>
<dbReference type="PANTHER" id="PTHR43788:SF16">
    <property type="entry name" value="HELICASE WITH ZINC FINGER 2"/>
    <property type="match status" value="1"/>
</dbReference>
<dbReference type="InterPro" id="IPR050534">
    <property type="entry name" value="Coronavir_polyprotein_1ab"/>
</dbReference>
<dbReference type="Pfam" id="PF13087">
    <property type="entry name" value="AAA_12"/>
    <property type="match status" value="1"/>
</dbReference>
<protein>
    <recommendedName>
        <fullName evidence="7">FHA domain-containing protein</fullName>
    </recommendedName>
</protein>
<feature type="region of interest" description="Disordered" evidence="6">
    <location>
        <begin position="546"/>
        <end position="570"/>
    </location>
</feature>
<dbReference type="Pfam" id="PF00498">
    <property type="entry name" value="FHA"/>
    <property type="match status" value="1"/>
</dbReference>
<dbReference type="SUPFAM" id="SSF52540">
    <property type="entry name" value="P-loop containing nucleoside triphosphate hydrolases"/>
    <property type="match status" value="1"/>
</dbReference>
<dbReference type="InterPro" id="IPR000253">
    <property type="entry name" value="FHA_dom"/>
</dbReference>
<gene>
    <name evidence="8" type="ORF">PYX00_003254</name>
</gene>
<dbReference type="SMART" id="SM00240">
    <property type="entry name" value="FHA"/>
    <property type="match status" value="1"/>
</dbReference>
<evidence type="ECO:0000256" key="6">
    <source>
        <dbReference type="SAM" id="MobiDB-lite"/>
    </source>
</evidence>
<evidence type="ECO:0000256" key="3">
    <source>
        <dbReference type="ARBA" id="ARBA00022801"/>
    </source>
</evidence>
<comment type="similarity">
    <text evidence="1">Belongs to the DNA2/NAM7 helicase family.</text>
</comment>
<evidence type="ECO:0000256" key="2">
    <source>
        <dbReference type="ARBA" id="ARBA00022741"/>
    </source>
</evidence>
<feature type="compositionally biased region" description="Basic and acidic residues" evidence="6">
    <location>
        <begin position="599"/>
        <end position="627"/>
    </location>
</feature>
<dbReference type="Gene3D" id="3.40.50.300">
    <property type="entry name" value="P-loop containing nucleotide triphosphate hydrolases"/>
    <property type="match status" value="2"/>
</dbReference>
<dbReference type="CDD" id="cd00060">
    <property type="entry name" value="FHA"/>
    <property type="match status" value="1"/>
</dbReference>
<accession>A0AAW2I0K9</accession>
<evidence type="ECO:0000313" key="8">
    <source>
        <dbReference type="EMBL" id="KAL0275396.1"/>
    </source>
</evidence>
<dbReference type="SUPFAM" id="SSF49879">
    <property type="entry name" value="SMAD/FHA domain"/>
    <property type="match status" value="1"/>
</dbReference>
<dbReference type="InterPro" id="IPR027417">
    <property type="entry name" value="P-loop_NTPase"/>
</dbReference>
<dbReference type="PROSITE" id="PS50006">
    <property type="entry name" value="FHA_DOMAIN"/>
    <property type="match status" value="1"/>
</dbReference>
<feature type="compositionally biased region" description="Basic residues" evidence="6">
    <location>
        <begin position="552"/>
        <end position="569"/>
    </location>
</feature>
<dbReference type="InterPro" id="IPR041677">
    <property type="entry name" value="DNA2/NAM7_AAA_11"/>
</dbReference>
<dbReference type="CDD" id="cd18808">
    <property type="entry name" value="SF1_C_Upf1"/>
    <property type="match status" value="1"/>
</dbReference>
<dbReference type="Pfam" id="PF13086">
    <property type="entry name" value="AAA_11"/>
    <property type="match status" value="1"/>
</dbReference>
<feature type="domain" description="FHA" evidence="7">
    <location>
        <begin position="27"/>
        <end position="76"/>
    </location>
</feature>
<evidence type="ECO:0000256" key="1">
    <source>
        <dbReference type="ARBA" id="ARBA00007913"/>
    </source>
</evidence>
<dbReference type="Gene3D" id="2.60.200.20">
    <property type="match status" value="1"/>
</dbReference>
<keyword evidence="2" id="KW-0547">Nucleotide-binding</keyword>
<dbReference type="EMBL" id="JARGDH010000002">
    <property type="protein sequence ID" value="KAL0275396.1"/>
    <property type="molecule type" value="Genomic_DNA"/>
</dbReference>
<dbReference type="GO" id="GO:0005524">
    <property type="term" value="F:ATP binding"/>
    <property type="evidence" value="ECO:0007669"/>
    <property type="project" value="UniProtKB-KW"/>
</dbReference>
<dbReference type="PANTHER" id="PTHR43788">
    <property type="entry name" value="DNA2/NAM7 HELICASE FAMILY MEMBER"/>
    <property type="match status" value="1"/>
</dbReference>
<name>A0AAW2I0K9_9NEOP</name>
<dbReference type="GO" id="GO:0043139">
    <property type="term" value="F:5'-3' DNA helicase activity"/>
    <property type="evidence" value="ECO:0007669"/>
    <property type="project" value="TreeGrafter"/>
</dbReference>